<accession>A0A0D0BN45</accession>
<dbReference type="Proteomes" id="UP000053593">
    <property type="component" value="Unassembled WGS sequence"/>
</dbReference>
<name>A0A0D0BN45_9AGAR</name>
<evidence type="ECO:0000313" key="1">
    <source>
        <dbReference type="EMBL" id="KIK50914.1"/>
    </source>
</evidence>
<proteinExistence type="predicted"/>
<keyword evidence="2" id="KW-1185">Reference proteome</keyword>
<dbReference type="HOGENOM" id="CLU_836923_0_0_1"/>
<dbReference type="AlphaFoldDB" id="A0A0D0BN45"/>
<evidence type="ECO:0000313" key="2">
    <source>
        <dbReference type="Proteomes" id="UP000053593"/>
    </source>
</evidence>
<dbReference type="EMBL" id="KN834879">
    <property type="protein sequence ID" value="KIK50914.1"/>
    <property type="molecule type" value="Genomic_DNA"/>
</dbReference>
<organism evidence="1 2">
    <name type="scientific">Collybiopsis luxurians FD-317 M1</name>
    <dbReference type="NCBI Taxonomy" id="944289"/>
    <lineage>
        <taxon>Eukaryota</taxon>
        <taxon>Fungi</taxon>
        <taxon>Dikarya</taxon>
        <taxon>Basidiomycota</taxon>
        <taxon>Agaricomycotina</taxon>
        <taxon>Agaricomycetes</taxon>
        <taxon>Agaricomycetidae</taxon>
        <taxon>Agaricales</taxon>
        <taxon>Marasmiineae</taxon>
        <taxon>Omphalotaceae</taxon>
        <taxon>Collybiopsis</taxon>
        <taxon>Collybiopsis luxurians</taxon>
    </lineage>
</organism>
<gene>
    <name evidence="1" type="ORF">GYMLUDRAFT_252531</name>
</gene>
<reference evidence="1 2" key="1">
    <citation type="submission" date="2014-04" db="EMBL/GenBank/DDBJ databases">
        <title>Evolutionary Origins and Diversification of the Mycorrhizal Mutualists.</title>
        <authorList>
            <consortium name="DOE Joint Genome Institute"/>
            <consortium name="Mycorrhizal Genomics Consortium"/>
            <person name="Kohler A."/>
            <person name="Kuo A."/>
            <person name="Nagy L.G."/>
            <person name="Floudas D."/>
            <person name="Copeland A."/>
            <person name="Barry K.W."/>
            <person name="Cichocki N."/>
            <person name="Veneault-Fourrey C."/>
            <person name="LaButti K."/>
            <person name="Lindquist E.A."/>
            <person name="Lipzen A."/>
            <person name="Lundell T."/>
            <person name="Morin E."/>
            <person name="Murat C."/>
            <person name="Riley R."/>
            <person name="Ohm R."/>
            <person name="Sun H."/>
            <person name="Tunlid A."/>
            <person name="Henrissat B."/>
            <person name="Grigoriev I.V."/>
            <person name="Hibbett D.S."/>
            <person name="Martin F."/>
        </authorList>
    </citation>
    <scope>NUCLEOTIDE SEQUENCE [LARGE SCALE GENOMIC DNA]</scope>
    <source>
        <strain evidence="1 2">FD-317 M1</strain>
    </source>
</reference>
<protein>
    <submittedName>
        <fullName evidence="1">Unplaced genomic scaffold GYMLUscaffold_131, whole genome shotgun sequence</fullName>
    </submittedName>
</protein>
<sequence length="332" mass="36845">MLERLAPHNLEGRTSARNLGWVLARTLMALIRAALTLNNDAILKVSLMFLSCIDPASKFVPSLCVFNQGLFRLQAKSASKGNDYAKLNDCPKFYWRLLAMTIGNLTDRHLSLSFKLFNTHNQLRICAMLSSISPKERLTTFGHWNVGYVSSVLIALNGTPDTVYAVRCSITILPSMSIGRYRQIKGKKPFITSDLFAHASVLIAISLLEHCVTYFLNYGGLLSECDAYAGIIQHGHSFVMLYAICAFLHLGDCLLSRGFKTSVSSIINLAIGFVATCFDITLVQMPEVDQKNLTKLDRLLRTARRINPGTSALRGPFGPVDGIIRARRRSQI</sequence>